<dbReference type="InterPro" id="IPR001199">
    <property type="entry name" value="Cyt_B5-like_heme/steroid-bd"/>
</dbReference>
<feature type="domain" description="Cytochrome b5 heme-binding" evidence="3">
    <location>
        <begin position="90"/>
        <end position="186"/>
    </location>
</feature>
<keyword evidence="2" id="KW-0472">Membrane</keyword>
<dbReference type="SUPFAM" id="SSF55856">
    <property type="entry name" value="Cytochrome b5-like heme/steroid binding domain"/>
    <property type="match status" value="1"/>
</dbReference>
<dbReference type="InterPro" id="IPR036400">
    <property type="entry name" value="Cyt_B5-like_heme/steroid_sf"/>
</dbReference>
<dbReference type="GO" id="GO:0016020">
    <property type="term" value="C:membrane"/>
    <property type="evidence" value="ECO:0007669"/>
    <property type="project" value="TreeGrafter"/>
</dbReference>
<keyword evidence="2" id="KW-1133">Transmembrane helix</keyword>
<protein>
    <submittedName>
        <fullName evidence="4">Cytochrome b5-like heme/steroid binding domain</fullName>
    </submittedName>
</protein>
<evidence type="ECO:0000259" key="3">
    <source>
        <dbReference type="SMART" id="SM01117"/>
    </source>
</evidence>
<dbReference type="GO" id="GO:0012505">
    <property type="term" value="C:endomembrane system"/>
    <property type="evidence" value="ECO:0007669"/>
    <property type="project" value="TreeGrafter"/>
</dbReference>
<dbReference type="Gene3D" id="3.10.120.10">
    <property type="entry name" value="Cytochrome b5-like heme/steroid binding domain"/>
    <property type="match status" value="1"/>
</dbReference>
<feature type="transmembrane region" description="Helical" evidence="2">
    <location>
        <begin position="6"/>
        <end position="26"/>
    </location>
</feature>
<comment type="similarity">
    <text evidence="1">Belongs to the cytochrome b5 family. MAPR subfamily.</text>
</comment>
<dbReference type="PANTHER" id="PTHR10281:SF76">
    <property type="entry name" value="CALCUTTA CUP-RELATED"/>
    <property type="match status" value="1"/>
</dbReference>
<accession>A0A0V0QN40</accession>
<dbReference type="InterPro" id="IPR050577">
    <property type="entry name" value="MAPR/NEUFC/NENF-like"/>
</dbReference>
<dbReference type="EMBL" id="LDAU01000126">
    <property type="protein sequence ID" value="KRX03769.1"/>
    <property type="molecule type" value="Genomic_DNA"/>
</dbReference>
<evidence type="ECO:0000256" key="1">
    <source>
        <dbReference type="ARBA" id="ARBA00038357"/>
    </source>
</evidence>
<dbReference type="PANTHER" id="PTHR10281">
    <property type="entry name" value="MEMBRANE-ASSOCIATED PROGESTERONE RECEPTOR COMPONENT-RELATED"/>
    <property type="match status" value="1"/>
</dbReference>
<proteinExistence type="inferred from homology"/>
<evidence type="ECO:0000256" key="2">
    <source>
        <dbReference type="SAM" id="Phobius"/>
    </source>
</evidence>
<dbReference type="Proteomes" id="UP000054937">
    <property type="component" value="Unassembled WGS sequence"/>
</dbReference>
<sequence length="189" mass="22054">MKSKSFFIKIAAIIILVYLGYNLFFISNNHKVKIEKIQYINKKYFIEQIHNNDKVNNNSEILKNILKLQAKKNIKNALLQVIETSLYRNFNLEQLNFYDGIQSSKIYLSLDGDVFDVSDSSFYKPGTSYGIFGGHDCTLNLARMSMDKTLLNTYNKGMELTENEKKSIQGWKKQFLKKYKKVGKTIYKK</sequence>
<dbReference type="AlphaFoldDB" id="A0A0V0QN40"/>
<name>A0A0V0QN40_PSEPJ</name>
<comment type="caution">
    <text evidence="4">The sequence shown here is derived from an EMBL/GenBank/DDBJ whole genome shotgun (WGS) entry which is preliminary data.</text>
</comment>
<dbReference type="InParanoid" id="A0A0V0QN40"/>
<keyword evidence="5" id="KW-1185">Reference proteome</keyword>
<gene>
    <name evidence="4" type="ORF">PPERSA_04277</name>
</gene>
<evidence type="ECO:0000313" key="5">
    <source>
        <dbReference type="Proteomes" id="UP000054937"/>
    </source>
</evidence>
<dbReference type="SMART" id="SM01117">
    <property type="entry name" value="Cyt-b5"/>
    <property type="match status" value="1"/>
</dbReference>
<reference evidence="4 5" key="1">
    <citation type="journal article" date="2015" name="Sci. Rep.">
        <title>Genome of the facultative scuticociliatosis pathogen Pseudocohnilembus persalinus provides insight into its virulence through horizontal gene transfer.</title>
        <authorList>
            <person name="Xiong J."/>
            <person name="Wang G."/>
            <person name="Cheng J."/>
            <person name="Tian M."/>
            <person name="Pan X."/>
            <person name="Warren A."/>
            <person name="Jiang C."/>
            <person name="Yuan D."/>
            <person name="Miao W."/>
        </authorList>
    </citation>
    <scope>NUCLEOTIDE SEQUENCE [LARGE SCALE GENOMIC DNA]</scope>
    <source>
        <strain evidence="4">36N120E</strain>
    </source>
</reference>
<keyword evidence="2" id="KW-0812">Transmembrane</keyword>
<dbReference type="OrthoDB" id="308934at2759"/>
<evidence type="ECO:0000313" key="4">
    <source>
        <dbReference type="EMBL" id="KRX03769.1"/>
    </source>
</evidence>
<dbReference type="OMA" id="YNKGMEL"/>
<organism evidence="4 5">
    <name type="scientific">Pseudocohnilembus persalinus</name>
    <name type="common">Ciliate</name>
    <dbReference type="NCBI Taxonomy" id="266149"/>
    <lineage>
        <taxon>Eukaryota</taxon>
        <taxon>Sar</taxon>
        <taxon>Alveolata</taxon>
        <taxon>Ciliophora</taxon>
        <taxon>Intramacronucleata</taxon>
        <taxon>Oligohymenophorea</taxon>
        <taxon>Scuticociliatia</taxon>
        <taxon>Philasterida</taxon>
        <taxon>Pseudocohnilembidae</taxon>
        <taxon>Pseudocohnilembus</taxon>
    </lineage>
</organism>